<dbReference type="AlphaFoldDB" id="A0A7S8C260"/>
<feature type="domain" description="Bacteriophage phiJL001 Gp84 C-terminal" evidence="2">
    <location>
        <begin position="195"/>
        <end position="277"/>
    </location>
</feature>
<organism evidence="3 4">
    <name type="scientific">Kaustia mangrovi</name>
    <dbReference type="NCBI Taxonomy" id="2593653"/>
    <lineage>
        <taxon>Bacteria</taxon>
        <taxon>Pseudomonadati</taxon>
        <taxon>Pseudomonadota</taxon>
        <taxon>Alphaproteobacteria</taxon>
        <taxon>Hyphomicrobiales</taxon>
        <taxon>Parvibaculaceae</taxon>
        <taxon>Kaustia</taxon>
    </lineage>
</organism>
<dbReference type="InterPro" id="IPR018964">
    <property type="entry name" value="Phage_phiJL001_Gp84_C"/>
</dbReference>
<accession>A0A7S8C260</accession>
<sequence>MRTLPSGLEAHLAGGVTTLCWCWTLTTHDGRVMGFTDHDRDIAFDGVTFEAATGFDGTESESSLGLGVDNLDVSAMLRSDRLNEADLAAGVFDNALIEMWLVNWQAPAERALMRRGNLGEVTRSTHAFSAEVRGLAHRLDQTTGRLYRHGCDADLGDARCGIDPESPVYRGTGTVVRVEDSHRFAVTGLEAFADGWFARGRLVWTHGANEGRAMEVKVHRVAASGTVIGLWQAMADPVEAGDGFAVTAGCDKQFSTCRGKFANGYNFRGFPQMPGNDFAISYPRRDDPDNDGNSRWGG</sequence>
<dbReference type="RefSeq" id="WP_213163215.1">
    <property type="nucleotide sequence ID" value="NZ_CP058214.1"/>
</dbReference>
<dbReference type="Pfam" id="PF09931">
    <property type="entry name" value="Phage_phiJL001_Gp84_N"/>
    <property type="match status" value="1"/>
</dbReference>
<proteinExistence type="predicted"/>
<dbReference type="EMBL" id="CP058214">
    <property type="protein sequence ID" value="QPC41988.1"/>
    <property type="molecule type" value="Genomic_DNA"/>
</dbReference>
<evidence type="ECO:0000313" key="3">
    <source>
        <dbReference type="EMBL" id="QPC41988.1"/>
    </source>
</evidence>
<dbReference type="Pfam" id="PF09356">
    <property type="entry name" value="Phage_BR0599"/>
    <property type="match status" value="1"/>
</dbReference>
<dbReference type="NCBIfam" id="TIGR02218">
    <property type="entry name" value="phg_TIGR02218"/>
    <property type="match status" value="1"/>
</dbReference>
<evidence type="ECO:0000313" key="4">
    <source>
        <dbReference type="Proteomes" id="UP000593594"/>
    </source>
</evidence>
<name>A0A7S8C260_9HYPH</name>
<gene>
    <name evidence="3" type="ORF">HW532_04225</name>
</gene>
<evidence type="ECO:0000256" key="1">
    <source>
        <dbReference type="SAM" id="MobiDB-lite"/>
    </source>
</evidence>
<dbReference type="InterPro" id="IPR011928">
    <property type="entry name" value="Phage_phiJL001_Gp84"/>
</dbReference>
<keyword evidence="4" id="KW-1185">Reference proteome</keyword>
<evidence type="ECO:0000259" key="2">
    <source>
        <dbReference type="Pfam" id="PF09356"/>
    </source>
</evidence>
<protein>
    <submittedName>
        <fullName evidence="3">DUF2163 domain-containing protein</fullName>
    </submittedName>
</protein>
<dbReference type="Proteomes" id="UP000593594">
    <property type="component" value="Chromosome"/>
</dbReference>
<feature type="region of interest" description="Disordered" evidence="1">
    <location>
        <begin position="278"/>
        <end position="298"/>
    </location>
</feature>
<reference evidence="3 4" key="1">
    <citation type="submission" date="2020-06" db="EMBL/GenBank/DDBJ databases">
        <title>Genome sequence of 2 isolates from Red Sea Mangroves.</title>
        <authorList>
            <person name="Sefrji F."/>
            <person name="Michoud G."/>
            <person name="Merlino G."/>
            <person name="Daffonchio D."/>
        </authorList>
    </citation>
    <scope>NUCLEOTIDE SEQUENCE [LARGE SCALE GENOMIC DNA]</scope>
    <source>
        <strain evidence="3 4">R1DC25</strain>
    </source>
</reference>
<dbReference type="KEGG" id="kmn:HW532_04225"/>